<evidence type="ECO:0000313" key="2">
    <source>
        <dbReference type="Proteomes" id="UP000800038"/>
    </source>
</evidence>
<accession>A0A6A5SBX8</accession>
<reference evidence="1" key="1">
    <citation type="journal article" date="2020" name="Stud. Mycol.">
        <title>101 Dothideomycetes genomes: a test case for predicting lifestyles and emergence of pathogens.</title>
        <authorList>
            <person name="Haridas S."/>
            <person name="Albert R."/>
            <person name="Binder M."/>
            <person name="Bloem J."/>
            <person name="Labutti K."/>
            <person name="Salamov A."/>
            <person name="Andreopoulos B."/>
            <person name="Baker S."/>
            <person name="Barry K."/>
            <person name="Bills G."/>
            <person name="Bluhm B."/>
            <person name="Cannon C."/>
            <person name="Castanera R."/>
            <person name="Culley D."/>
            <person name="Daum C."/>
            <person name="Ezra D."/>
            <person name="Gonzalez J."/>
            <person name="Henrissat B."/>
            <person name="Kuo A."/>
            <person name="Liang C."/>
            <person name="Lipzen A."/>
            <person name="Lutzoni F."/>
            <person name="Magnuson J."/>
            <person name="Mondo S."/>
            <person name="Nolan M."/>
            <person name="Ohm R."/>
            <person name="Pangilinan J."/>
            <person name="Park H.-J."/>
            <person name="Ramirez L."/>
            <person name="Alfaro M."/>
            <person name="Sun H."/>
            <person name="Tritt A."/>
            <person name="Yoshinaga Y."/>
            <person name="Zwiers L.-H."/>
            <person name="Turgeon B."/>
            <person name="Goodwin S."/>
            <person name="Spatafora J."/>
            <person name="Crous P."/>
            <person name="Grigoriev I."/>
        </authorList>
    </citation>
    <scope>NUCLEOTIDE SEQUENCE</scope>
    <source>
        <strain evidence="1">CBS 161.51</strain>
    </source>
</reference>
<protein>
    <submittedName>
        <fullName evidence="1">Uncharacterized protein</fullName>
    </submittedName>
</protein>
<name>A0A6A5SBX8_9PLEO</name>
<gene>
    <name evidence="1" type="ORF">EJ02DRAFT_360312</name>
</gene>
<dbReference type="OrthoDB" id="3684490at2759"/>
<proteinExistence type="predicted"/>
<sequence length="170" mass="19477">MASYTQHSFRATASRFENYTHSKSQQDIAIEKNIQYRQLVSRAVTQRLHSPSLDDVSTSSLQNTLEAWEMEERKKSRHKATMEARILGIAWEQFVEDVQRASQEVHVLTPTRYEAPPREFEKANHGASKTNKSLGYGQGGKESVVWEGRHGAIVDVLRMFGWARGVREGW</sequence>
<dbReference type="AlphaFoldDB" id="A0A6A5SBX8"/>
<organism evidence="1 2">
    <name type="scientific">Clathrospora elynae</name>
    <dbReference type="NCBI Taxonomy" id="706981"/>
    <lineage>
        <taxon>Eukaryota</taxon>
        <taxon>Fungi</taxon>
        <taxon>Dikarya</taxon>
        <taxon>Ascomycota</taxon>
        <taxon>Pezizomycotina</taxon>
        <taxon>Dothideomycetes</taxon>
        <taxon>Pleosporomycetidae</taxon>
        <taxon>Pleosporales</taxon>
        <taxon>Diademaceae</taxon>
        <taxon>Clathrospora</taxon>
    </lineage>
</organism>
<dbReference type="Proteomes" id="UP000800038">
    <property type="component" value="Unassembled WGS sequence"/>
</dbReference>
<dbReference type="EMBL" id="ML976223">
    <property type="protein sequence ID" value="KAF1935946.1"/>
    <property type="molecule type" value="Genomic_DNA"/>
</dbReference>
<keyword evidence="2" id="KW-1185">Reference proteome</keyword>
<evidence type="ECO:0000313" key="1">
    <source>
        <dbReference type="EMBL" id="KAF1935946.1"/>
    </source>
</evidence>